<evidence type="ECO:0000313" key="2">
    <source>
        <dbReference type="EMBL" id="TVU39291.1"/>
    </source>
</evidence>
<dbReference type="Gramene" id="TVU39291">
    <property type="protein sequence ID" value="TVU39291"/>
    <property type="gene ID" value="EJB05_12703"/>
</dbReference>
<gene>
    <name evidence="2" type="ORF">EJB05_12703</name>
    <name evidence="1" type="ORF">EJB05_32194</name>
</gene>
<reference evidence="1 3" key="1">
    <citation type="journal article" date="2019" name="Sci. Rep.">
        <title>A high-quality genome of Eragrostis curvula grass provides insights into Poaceae evolution and supports new strategies to enhance forage quality.</title>
        <authorList>
            <person name="Carballo J."/>
            <person name="Santos B.A.C.M."/>
            <person name="Zappacosta D."/>
            <person name="Garbus I."/>
            <person name="Selva J.P."/>
            <person name="Gallo C.A."/>
            <person name="Diaz A."/>
            <person name="Albertini E."/>
            <person name="Caccamo M."/>
            <person name="Echenique V."/>
        </authorList>
    </citation>
    <scope>NUCLEOTIDE SEQUENCE [LARGE SCALE GENOMIC DNA]</scope>
    <source>
        <strain evidence="3">cv. Victoria</strain>
        <tissue evidence="1">Leaf</tissue>
    </source>
</reference>
<keyword evidence="3" id="KW-1185">Reference proteome</keyword>
<dbReference type="Proteomes" id="UP000324897">
    <property type="component" value="Chromosome 4"/>
</dbReference>
<comment type="caution">
    <text evidence="1">The sequence shown here is derived from an EMBL/GenBank/DDBJ whole genome shotgun (WGS) entry which is preliminary data.</text>
</comment>
<sequence>MNIQKIGDTFEKSPNAWRGHTLSTCCLSLSRQSSSSSHPFPEAPLAPFSPLSLVSVPSLHTSRQPGELDAWRSEVPGEAQPPVDLFVGLAAGPVVIGLEPTGIPVELRRTWRPTLLHLPPPAACLLALYNLLVGKPGPGTGRHCVMAGAAQSLRGLP</sequence>
<name>A0A5J9UFG7_9POAL</name>
<evidence type="ECO:0000313" key="3">
    <source>
        <dbReference type="Proteomes" id="UP000324897"/>
    </source>
</evidence>
<organism evidence="1 3">
    <name type="scientific">Eragrostis curvula</name>
    <name type="common">weeping love grass</name>
    <dbReference type="NCBI Taxonomy" id="38414"/>
    <lineage>
        <taxon>Eukaryota</taxon>
        <taxon>Viridiplantae</taxon>
        <taxon>Streptophyta</taxon>
        <taxon>Embryophyta</taxon>
        <taxon>Tracheophyta</taxon>
        <taxon>Spermatophyta</taxon>
        <taxon>Magnoliopsida</taxon>
        <taxon>Liliopsida</taxon>
        <taxon>Poales</taxon>
        <taxon>Poaceae</taxon>
        <taxon>PACMAD clade</taxon>
        <taxon>Chloridoideae</taxon>
        <taxon>Eragrostideae</taxon>
        <taxon>Eragrostidinae</taxon>
        <taxon>Eragrostis</taxon>
    </lineage>
</organism>
<dbReference type="EMBL" id="RWGY01000007">
    <property type="protein sequence ID" value="TVU39291.1"/>
    <property type="molecule type" value="Genomic_DNA"/>
</dbReference>
<dbReference type="Gramene" id="TVU22495">
    <property type="protein sequence ID" value="TVU22495"/>
    <property type="gene ID" value="EJB05_32194"/>
</dbReference>
<feature type="non-terminal residue" evidence="1">
    <location>
        <position position="1"/>
    </location>
</feature>
<accession>A0A5J9UFG7</accession>
<evidence type="ECO:0000313" key="1">
    <source>
        <dbReference type="EMBL" id="TVU22495.1"/>
    </source>
</evidence>
<dbReference type="EMBL" id="RWGY01000026">
    <property type="protein sequence ID" value="TVU22495.1"/>
    <property type="molecule type" value="Genomic_DNA"/>
</dbReference>
<dbReference type="AlphaFoldDB" id="A0A5J9UFG7"/>
<protein>
    <submittedName>
        <fullName evidence="1">Uncharacterized protein</fullName>
    </submittedName>
</protein>
<feature type="non-terminal residue" evidence="1">
    <location>
        <position position="157"/>
    </location>
</feature>
<proteinExistence type="predicted"/>